<dbReference type="OMA" id="FYDYLQY"/>
<proteinExistence type="predicted"/>
<reference evidence="1" key="1">
    <citation type="submission" date="2022-01" db="UniProtKB">
        <authorList>
            <consortium name="EnsemblMetazoa"/>
        </authorList>
    </citation>
    <scope>IDENTIFICATION</scope>
</reference>
<evidence type="ECO:0000313" key="2">
    <source>
        <dbReference type="Proteomes" id="UP000494040"/>
    </source>
</evidence>
<evidence type="ECO:0000313" key="1">
    <source>
        <dbReference type="EnsemblMetazoa" id="XP_014244311.1"/>
    </source>
</evidence>
<dbReference type="EnsemblMetazoa" id="XM_014388825.2">
    <property type="protein sequence ID" value="XP_014244311.1"/>
    <property type="gene ID" value="LOC106663748"/>
</dbReference>
<accession>A0A8I6RG60</accession>
<dbReference type="InterPro" id="IPR032675">
    <property type="entry name" value="LRR_dom_sf"/>
</dbReference>
<dbReference type="Pfam" id="PF14580">
    <property type="entry name" value="LRR_9"/>
    <property type="match status" value="1"/>
</dbReference>
<dbReference type="PANTHER" id="PTHR46282:SF1">
    <property type="entry name" value="LEUCINE-RICH REPEAT-CONTAINING PROTEIN 72-LIKE"/>
    <property type="match status" value="1"/>
</dbReference>
<dbReference type="InterPro" id="IPR043313">
    <property type="entry name" value="LRMDA"/>
</dbReference>
<dbReference type="SUPFAM" id="SSF52058">
    <property type="entry name" value="L domain-like"/>
    <property type="match status" value="1"/>
</dbReference>
<keyword evidence="2" id="KW-1185">Reference proteome</keyword>
<protein>
    <recommendedName>
        <fullName evidence="3">Leucine-rich melanocyte differentiation-associated protein-like</fullName>
    </recommendedName>
</protein>
<evidence type="ECO:0008006" key="3">
    <source>
        <dbReference type="Google" id="ProtNLM"/>
    </source>
</evidence>
<dbReference type="Proteomes" id="UP000494040">
    <property type="component" value="Unassembled WGS sequence"/>
</dbReference>
<dbReference type="RefSeq" id="XP_014244311.1">
    <property type="nucleotide sequence ID" value="XM_014388825.2"/>
</dbReference>
<dbReference type="OrthoDB" id="10251250at2759"/>
<dbReference type="PANTHER" id="PTHR46282">
    <property type="entry name" value="LEUCINE-RICH MELANOCYTE DIFFERENTIATION-ASSOCIATED PROTEIN"/>
    <property type="match status" value="1"/>
</dbReference>
<dbReference type="GeneID" id="106663748"/>
<dbReference type="AlphaFoldDB" id="A0A8I6RG60"/>
<organism evidence="1 2">
    <name type="scientific">Cimex lectularius</name>
    <name type="common">Bed bug</name>
    <name type="synonym">Acanthia lectularia</name>
    <dbReference type="NCBI Taxonomy" id="79782"/>
    <lineage>
        <taxon>Eukaryota</taxon>
        <taxon>Metazoa</taxon>
        <taxon>Ecdysozoa</taxon>
        <taxon>Arthropoda</taxon>
        <taxon>Hexapoda</taxon>
        <taxon>Insecta</taxon>
        <taxon>Pterygota</taxon>
        <taxon>Neoptera</taxon>
        <taxon>Paraneoptera</taxon>
        <taxon>Hemiptera</taxon>
        <taxon>Heteroptera</taxon>
        <taxon>Panheteroptera</taxon>
        <taxon>Cimicomorpha</taxon>
        <taxon>Cimicidae</taxon>
        <taxon>Cimex</taxon>
    </lineage>
</organism>
<dbReference type="Gene3D" id="3.80.10.10">
    <property type="entry name" value="Ribonuclease Inhibitor"/>
    <property type="match status" value="1"/>
</dbReference>
<name>A0A8I6RG60_CIMLE</name>
<sequence length="199" mass="23492">MSQGRDERINLVHKELDEVALRLVSPTCNVASIVDVSNNNLIDVSFLQYFRVVRSVILDHNNLTENIEFPHMPNVNLLWLNYNRINHLFPFILKLKRSMPNLKHLSMMGNPIVPSCCEDTYYEYVQYRLYVLSWLDKLEYLDDSRVTKYEREEAKRFFKQKHRSRHSIISSVLQNAYGRVRNILTPPHVQGERVSSDIV</sequence>
<dbReference type="KEGG" id="clec:106663748"/>